<proteinExistence type="predicted"/>
<name>E7C9Y6_9PROT</name>
<organism evidence="1">
    <name type="scientific">uncultured SAR11 cluster alpha proteobacterium H17925_38M03</name>
    <dbReference type="NCBI Taxonomy" id="715037"/>
    <lineage>
        <taxon>Bacteria</taxon>
        <taxon>Pseudomonadati</taxon>
        <taxon>Pseudomonadota</taxon>
        <taxon>Alphaproteobacteria</taxon>
        <taxon>Candidatus Pelagibacterales</taxon>
        <taxon>environmental samples</taxon>
    </lineage>
</organism>
<dbReference type="AlphaFoldDB" id="E7C9Y6"/>
<evidence type="ECO:0000313" key="1">
    <source>
        <dbReference type="EMBL" id="ADH42970.1"/>
    </source>
</evidence>
<evidence type="ECO:0008006" key="2">
    <source>
        <dbReference type="Google" id="ProtNLM"/>
    </source>
</evidence>
<accession>E7C9Y6</accession>
<reference evidence="1" key="1">
    <citation type="submission" date="2010-01" db="EMBL/GenBank/DDBJ databases">
        <title>Genome fragments of uncultured bacteria from the North Pacific Subtropical Gyre.</title>
        <authorList>
            <person name="Pham V.D."/>
            <person name="DeLong E.F."/>
        </authorList>
    </citation>
    <scope>NUCLEOTIDE SEQUENCE</scope>
</reference>
<dbReference type="EMBL" id="GU574703">
    <property type="protein sequence ID" value="ADH42970.1"/>
    <property type="molecule type" value="Genomic_DNA"/>
</dbReference>
<protein>
    <recommendedName>
        <fullName evidence="2">NusG-like N-terminal domain-containing protein</fullName>
    </recommendedName>
</protein>
<sequence>MWAVIKIEKKKLNFFTEDLKKKLGKNFIIYNPKVLIQKYKNNKLISSELELLGDYLFCFHKDFKNPITINKLKFIRGLKYILAGFVQSQKEINNFVKKCKRSENDKGFISANFLNLKENTNYKFASGPFANIIFKIISSQKNKIDILMGNLKTSIDKRKFLINPA</sequence>